<dbReference type="AlphaFoldDB" id="A0AAW9SFA1"/>
<accession>A0AAW9SFA1</accession>
<sequence>MSEAEREGGQVVLSAPSRFVADYVATHHMSLLLSAYRGVDPAVRHIRIEG</sequence>
<organism evidence="1 2">
    <name type="scientific">Ponticoccus litoralis</name>
    <dbReference type="NCBI Taxonomy" id="422297"/>
    <lineage>
        <taxon>Bacteria</taxon>
        <taxon>Pseudomonadati</taxon>
        <taxon>Pseudomonadota</taxon>
        <taxon>Alphaproteobacteria</taxon>
        <taxon>Rhodobacterales</taxon>
        <taxon>Roseobacteraceae</taxon>
        <taxon>Ponticoccus</taxon>
    </lineage>
</organism>
<gene>
    <name evidence="1" type="ORF">ABFB10_23600</name>
</gene>
<dbReference type="Proteomes" id="UP001428774">
    <property type="component" value="Unassembled WGS sequence"/>
</dbReference>
<keyword evidence="2" id="KW-1185">Reference proteome</keyword>
<dbReference type="RefSeq" id="WP_347168647.1">
    <property type="nucleotide sequence ID" value="NZ_JBDNCH010000005.1"/>
</dbReference>
<reference evidence="1 2" key="1">
    <citation type="submission" date="2024-05" db="EMBL/GenBank/DDBJ databases">
        <title>Genome sequence of Ponticoccus litoralis KCCM 90028.</title>
        <authorList>
            <person name="Kim J.M."/>
            <person name="Lee J.K."/>
            <person name="Choi B.J."/>
            <person name="Bayburt H."/>
            <person name="Baek J.H."/>
            <person name="Jeon C.O."/>
        </authorList>
    </citation>
    <scope>NUCLEOTIDE SEQUENCE [LARGE SCALE GENOMIC DNA]</scope>
    <source>
        <strain evidence="1 2">KCCM 90028</strain>
    </source>
</reference>
<comment type="caution">
    <text evidence="1">The sequence shown here is derived from an EMBL/GenBank/DDBJ whole genome shotgun (WGS) entry which is preliminary data.</text>
</comment>
<evidence type="ECO:0000313" key="2">
    <source>
        <dbReference type="Proteomes" id="UP001428774"/>
    </source>
</evidence>
<protein>
    <submittedName>
        <fullName evidence="1">Uncharacterized protein</fullName>
    </submittedName>
</protein>
<evidence type="ECO:0000313" key="1">
    <source>
        <dbReference type="EMBL" id="MEN9063549.1"/>
    </source>
</evidence>
<proteinExistence type="predicted"/>
<dbReference type="EMBL" id="JBDNCH010000005">
    <property type="protein sequence ID" value="MEN9063549.1"/>
    <property type="molecule type" value="Genomic_DNA"/>
</dbReference>
<name>A0AAW9SFA1_9RHOB</name>